<dbReference type="PROSITE" id="PS51174">
    <property type="entry name" value="BARWIN_3"/>
    <property type="match status" value="1"/>
</dbReference>
<dbReference type="PRINTS" id="PR00602">
    <property type="entry name" value="BARWIN"/>
</dbReference>
<dbReference type="PANTHER" id="PTHR46351:SF6">
    <property type="entry name" value="PATHOGENESIS-RELATED PROTEIN PR-4A"/>
    <property type="match status" value="1"/>
</dbReference>
<sequence length="183" mass="20432">MYIDLASIVATTAFSIDLASAIWELITRIQTPVAMTMITGGRALAVAALLCAMAAPLMADTWPTSNVHATYHWYNPQRNGWDLNSVDAYCAPWDANKPLWWRERFGWAALCEPWRSSGRGYCGQCIKVTNHATGQWIVARIVDKCNGGGLDLDYETVFKKIDTNGQGQEKGYLKVDYEWASCE</sequence>
<name>A0ABC9AQG3_9POAL</name>
<accession>A0ABC9AQG3</accession>
<dbReference type="InterPro" id="IPR036908">
    <property type="entry name" value="RlpA-like_sf"/>
</dbReference>
<evidence type="ECO:0000256" key="1">
    <source>
        <dbReference type="ARBA" id="ARBA00023157"/>
    </source>
</evidence>
<dbReference type="InterPro" id="IPR044301">
    <property type="entry name" value="PR4"/>
</dbReference>
<dbReference type="AlphaFoldDB" id="A0ABC9AQG3"/>
<keyword evidence="1" id="KW-1015">Disulfide bond</keyword>
<keyword evidence="4" id="KW-1185">Reference proteome</keyword>
<evidence type="ECO:0000313" key="4">
    <source>
        <dbReference type="Proteomes" id="UP001497457"/>
    </source>
</evidence>
<proteinExistence type="predicted"/>
<dbReference type="Gene3D" id="2.40.40.10">
    <property type="entry name" value="RlpA-like domain"/>
    <property type="match status" value="1"/>
</dbReference>
<organism evidence="3 4">
    <name type="scientific">Urochloa decumbens</name>
    <dbReference type="NCBI Taxonomy" id="240449"/>
    <lineage>
        <taxon>Eukaryota</taxon>
        <taxon>Viridiplantae</taxon>
        <taxon>Streptophyta</taxon>
        <taxon>Embryophyta</taxon>
        <taxon>Tracheophyta</taxon>
        <taxon>Spermatophyta</taxon>
        <taxon>Magnoliopsida</taxon>
        <taxon>Liliopsida</taxon>
        <taxon>Poales</taxon>
        <taxon>Poaceae</taxon>
        <taxon>PACMAD clade</taxon>
        <taxon>Panicoideae</taxon>
        <taxon>Panicodae</taxon>
        <taxon>Paniceae</taxon>
        <taxon>Melinidinae</taxon>
        <taxon>Urochloa</taxon>
    </lineage>
</organism>
<dbReference type="PANTHER" id="PTHR46351">
    <property type="entry name" value="WOUND-INDUCED PROTEIN WIN2"/>
    <property type="match status" value="1"/>
</dbReference>
<dbReference type="Proteomes" id="UP001497457">
    <property type="component" value="Chromosome 22rd"/>
</dbReference>
<feature type="domain" description="Barwin" evidence="2">
    <location>
        <begin position="62"/>
        <end position="183"/>
    </location>
</feature>
<protein>
    <recommendedName>
        <fullName evidence="2">Barwin domain-containing protein</fullName>
    </recommendedName>
</protein>
<reference evidence="3" key="1">
    <citation type="submission" date="2024-10" db="EMBL/GenBank/DDBJ databases">
        <authorList>
            <person name="Ryan C."/>
        </authorList>
    </citation>
    <scope>NUCLEOTIDE SEQUENCE [LARGE SCALE GENOMIC DNA]</scope>
</reference>
<evidence type="ECO:0000259" key="2">
    <source>
        <dbReference type="PROSITE" id="PS51174"/>
    </source>
</evidence>
<dbReference type="InterPro" id="IPR001153">
    <property type="entry name" value="Barwin_dom"/>
</dbReference>
<dbReference type="Pfam" id="PF00967">
    <property type="entry name" value="Barwin"/>
    <property type="match status" value="1"/>
</dbReference>
<dbReference type="EMBL" id="OZ075132">
    <property type="protein sequence ID" value="CAL4983753.1"/>
    <property type="molecule type" value="Genomic_DNA"/>
</dbReference>
<evidence type="ECO:0000313" key="3">
    <source>
        <dbReference type="EMBL" id="CAL4983753.1"/>
    </source>
</evidence>
<gene>
    <name evidence="3" type="ORF">URODEC1_LOCUS57194</name>
</gene>
<dbReference type="SUPFAM" id="SSF50685">
    <property type="entry name" value="Barwin-like endoglucanases"/>
    <property type="match status" value="1"/>
</dbReference>